<dbReference type="SUPFAM" id="SSF52540">
    <property type="entry name" value="P-loop containing nucleoside triphosphate hydrolases"/>
    <property type="match status" value="1"/>
</dbReference>
<keyword evidence="1" id="KW-0813">Transport</keyword>
<accession>A0A238J820</accession>
<evidence type="ECO:0000259" key="6">
    <source>
        <dbReference type="PROSITE" id="PS50893"/>
    </source>
</evidence>
<organism evidence="7 8">
    <name type="scientific">Pelagimonas phthalicica</name>
    <dbReference type="NCBI Taxonomy" id="1037362"/>
    <lineage>
        <taxon>Bacteria</taxon>
        <taxon>Pseudomonadati</taxon>
        <taxon>Pseudomonadota</taxon>
        <taxon>Alphaproteobacteria</taxon>
        <taxon>Rhodobacterales</taxon>
        <taxon>Roseobacteraceae</taxon>
        <taxon>Pelagimonas</taxon>
    </lineage>
</organism>
<evidence type="ECO:0000256" key="3">
    <source>
        <dbReference type="ARBA" id="ARBA00022741"/>
    </source>
</evidence>
<proteinExistence type="inferred from homology"/>
<dbReference type="GO" id="GO:0005524">
    <property type="term" value="F:ATP binding"/>
    <property type="evidence" value="ECO:0007669"/>
    <property type="project" value="UniProtKB-KW"/>
</dbReference>
<keyword evidence="8" id="KW-1185">Reference proteome</keyword>
<dbReference type="PANTHER" id="PTHR24220">
    <property type="entry name" value="IMPORT ATP-BINDING PROTEIN"/>
    <property type="match status" value="1"/>
</dbReference>
<sequence>MGQISLRSVCRTYASEAFSLTVLDQADLEIPDSAFAVICGPSGSGKSTLLNMIGALDRPDGGTITIAGTDIATLNEKQLAKFRNETIGFVFQSFHLLPVLTAAENVAWPLYFQGVKRRERMEIAREKLALVGLSDHANKLPGKLSGGQRQRVAIARALVCNPRIILADEPTANLDRKTAQGVLDLMSDLNAHHGVSFLCATHDNLVVEHARQIISLSEGKLHMQVVPTLNEVARHA</sequence>
<name>A0A238J820_9RHOB</name>
<keyword evidence="3" id="KW-0547">Nucleotide-binding</keyword>
<dbReference type="GO" id="GO:0005886">
    <property type="term" value="C:plasma membrane"/>
    <property type="evidence" value="ECO:0007669"/>
    <property type="project" value="TreeGrafter"/>
</dbReference>
<gene>
    <name evidence="7" type="primary">ytrE</name>
    <name evidence="7" type="ORF">TRP8649_00088</name>
</gene>
<dbReference type="InterPro" id="IPR003439">
    <property type="entry name" value="ABC_transporter-like_ATP-bd"/>
</dbReference>
<keyword evidence="2" id="KW-0997">Cell inner membrane</keyword>
<dbReference type="SMART" id="SM00382">
    <property type="entry name" value="AAA"/>
    <property type="match status" value="1"/>
</dbReference>
<dbReference type="PROSITE" id="PS00211">
    <property type="entry name" value="ABC_TRANSPORTER_1"/>
    <property type="match status" value="1"/>
</dbReference>
<dbReference type="OrthoDB" id="9787227at2"/>
<dbReference type="RefSeq" id="WP_099241569.1">
    <property type="nucleotide sequence ID" value="NZ_FXXP01000001.1"/>
</dbReference>
<keyword evidence="2" id="KW-0472">Membrane</keyword>
<dbReference type="GO" id="GO:0022857">
    <property type="term" value="F:transmembrane transporter activity"/>
    <property type="evidence" value="ECO:0007669"/>
    <property type="project" value="TreeGrafter"/>
</dbReference>
<dbReference type="GO" id="GO:0098796">
    <property type="term" value="C:membrane protein complex"/>
    <property type="evidence" value="ECO:0007669"/>
    <property type="project" value="UniProtKB-ARBA"/>
</dbReference>
<protein>
    <submittedName>
        <fullName evidence="7">ABC transporter ATP-binding protein YtrE</fullName>
    </submittedName>
</protein>
<evidence type="ECO:0000313" key="8">
    <source>
        <dbReference type="Proteomes" id="UP000225972"/>
    </source>
</evidence>
<dbReference type="Gene3D" id="3.40.50.300">
    <property type="entry name" value="P-loop containing nucleotide triphosphate hydrolases"/>
    <property type="match status" value="1"/>
</dbReference>
<dbReference type="InterPro" id="IPR015854">
    <property type="entry name" value="ABC_transpr_LolD-like"/>
</dbReference>
<evidence type="ECO:0000256" key="1">
    <source>
        <dbReference type="ARBA" id="ARBA00022448"/>
    </source>
</evidence>
<evidence type="ECO:0000256" key="4">
    <source>
        <dbReference type="ARBA" id="ARBA00022840"/>
    </source>
</evidence>
<dbReference type="EMBL" id="FXXP01000001">
    <property type="protein sequence ID" value="SMX26016.1"/>
    <property type="molecule type" value="Genomic_DNA"/>
</dbReference>
<dbReference type="AlphaFoldDB" id="A0A238J820"/>
<dbReference type="InterPro" id="IPR017871">
    <property type="entry name" value="ABC_transporter-like_CS"/>
</dbReference>
<feature type="domain" description="ABC transporter" evidence="6">
    <location>
        <begin position="4"/>
        <end position="236"/>
    </location>
</feature>
<keyword evidence="2" id="KW-1003">Cell membrane</keyword>
<evidence type="ECO:0000256" key="2">
    <source>
        <dbReference type="ARBA" id="ARBA00022519"/>
    </source>
</evidence>
<dbReference type="Proteomes" id="UP000225972">
    <property type="component" value="Unassembled WGS sequence"/>
</dbReference>
<dbReference type="CDD" id="cd03255">
    <property type="entry name" value="ABC_MJ0796_LolCDE_FtsE"/>
    <property type="match status" value="1"/>
</dbReference>
<dbReference type="InterPro" id="IPR003593">
    <property type="entry name" value="AAA+_ATPase"/>
</dbReference>
<dbReference type="PANTHER" id="PTHR24220:SF86">
    <property type="entry name" value="ABC TRANSPORTER ABCH.1"/>
    <property type="match status" value="1"/>
</dbReference>
<evidence type="ECO:0000313" key="7">
    <source>
        <dbReference type="EMBL" id="SMX26016.1"/>
    </source>
</evidence>
<dbReference type="Pfam" id="PF00005">
    <property type="entry name" value="ABC_tran"/>
    <property type="match status" value="1"/>
</dbReference>
<comment type="similarity">
    <text evidence="5">Belongs to the ABC transporter superfamily. Macrolide exporter (TC 3.A.1.122) family.</text>
</comment>
<evidence type="ECO:0000256" key="5">
    <source>
        <dbReference type="ARBA" id="ARBA00038388"/>
    </source>
</evidence>
<dbReference type="FunFam" id="3.40.50.300:FF:000032">
    <property type="entry name" value="Export ABC transporter ATP-binding protein"/>
    <property type="match status" value="1"/>
</dbReference>
<dbReference type="PROSITE" id="PS50893">
    <property type="entry name" value="ABC_TRANSPORTER_2"/>
    <property type="match status" value="1"/>
</dbReference>
<dbReference type="InterPro" id="IPR017911">
    <property type="entry name" value="MacB-like_ATP-bd"/>
</dbReference>
<keyword evidence="4 7" id="KW-0067">ATP-binding</keyword>
<dbReference type="GO" id="GO:0016887">
    <property type="term" value="F:ATP hydrolysis activity"/>
    <property type="evidence" value="ECO:0007669"/>
    <property type="project" value="InterPro"/>
</dbReference>
<reference evidence="8" key="1">
    <citation type="submission" date="2017-05" db="EMBL/GenBank/DDBJ databases">
        <authorList>
            <person name="Rodrigo-Torres L."/>
            <person name="Arahal R. D."/>
            <person name="Lucena T."/>
        </authorList>
    </citation>
    <scope>NUCLEOTIDE SEQUENCE [LARGE SCALE GENOMIC DNA]</scope>
    <source>
        <strain evidence="8">CECT 8649</strain>
    </source>
</reference>
<dbReference type="InterPro" id="IPR027417">
    <property type="entry name" value="P-loop_NTPase"/>
</dbReference>